<sequence length="64" mass="6704">MTEFGHVDSRTDNITDLTFTEMESVNGGFVIVPFLIGLGKGIGYGVAIGAGLYGIAMAAHSIRN</sequence>
<keyword evidence="1" id="KW-1133">Transmembrane helix</keyword>
<accession>A0A1M5NMD8</accession>
<evidence type="ECO:0000313" key="2">
    <source>
        <dbReference type="EMBL" id="SHG90711.1"/>
    </source>
</evidence>
<feature type="transmembrane region" description="Helical" evidence="1">
    <location>
        <begin position="42"/>
        <end position="62"/>
    </location>
</feature>
<proteinExistence type="predicted"/>
<dbReference type="AlphaFoldDB" id="A0A1M5NMD8"/>
<keyword evidence="1" id="KW-0472">Membrane</keyword>
<dbReference type="RefSeq" id="WP_073324248.1">
    <property type="nucleotide sequence ID" value="NZ_FQWD01000005.1"/>
</dbReference>
<keyword evidence="1" id="KW-0812">Transmembrane</keyword>
<organism evidence="2 3">
    <name type="scientific">Marisediminitalea aggregata</name>
    <dbReference type="NCBI Taxonomy" id="634436"/>
    <lineage>
        <taxon>Bacteria</taxon>
        <taxon>Pseudomonadati</taxon>
        <taxon>Pseudomonadota</taxon>
        <taxon>Gammaproteobacteria</taxon>
        <taxon>Alteromonadales</taxon>
        <taxon>Alteromonadaceae</taxon>
        <taxon>Marisediminitalea</taxon>
    </lineage>
</organism>
<evidence type="ECO:0000256" key="1">
    <source>
        <dbReference type="SAM" id="Phobius"/>
    </source>
</evidence>
<evidence type="ECO:0008006" key="4">
    <source>
        <dbReference type="Google" id="ProtNLM"/>
    </source>
</evidence>
<dbReference type="Proteomes" id="UP000184520">
    <property type="component" value="Unassembled WGS sequence"/>
</dbReference>
<name>A0A1M5NMD8_9ALTE</name>
<evidence type="ECO:0000313" key="3">
    <source>
        <dbReference type="Proteomes" id="UP000184520"/>
    </source>
</evidence>
<gene>
    <name evidence="2" type="ORF">SAMN05216361_3290</name>
</gene>
<keyword evidence="3" id="KW-1185">Reference proteome</keyword>
<protein>
    <recommendedName>
        <fullName evidence="4">Class IIb bacteriocin, lactobin A/cerein 7B family</fullName>
    </recommendedName>
</protein>
<dbReference type="EMBL" id="FQWD01000005">
    <property type="protein sequence ID" value="SHG90711.1"/>
    <property type="molecule type" value="Genomic_DNA"/>
</dbReference>
<reference evidence="3" key="1">
    <citation type="submission" date="2016-11" db="EMBL/GenBank/DDBJ databases">
        <authorList>
            <person name="Varghese N."/>
            <person name="Submissions S."/>
        </authorList>
    </citation>
    <scope>NUCLEOTIDE SEQUENCE [LARGE SCALE GENOMIC DNA]</scope>
    <source>
        <strain evidence="3">CGMCC 1.8995</strain>
    </source>
</reference>